<dbReference type="InterPro" id="IPR014776">
    <property type="entry name" value="4pyrrole_Mease_sub2"/>
</dbReference>
<dbReference type="InterPro" id="IPR014777">
    <property type="entry name" value="4pyrrole_Mease_sub1"/>
</dbReference>
<dbReference type="RefSeq" id="WP_073342852.1">
    <property type="nucleotide sequence ID" value="NZ_FQVH01000011.1"/>
</dbReference>
<keyword evidence="2" id="KW-0169">Cobalamin biosynthesis</keyword>
<dbReference type="Gene3D" id="3.30.950.10">
    <property type="entry name" value="Methyltransferase, Cobalt-precorrin-4 Transmethylase, Domain 2"/>
    <property type="match status" value="1"/>
</dbReference>
<dbReference type="GO" id="GO:0009236">
    <property type="term" value="P:cobalamin biosynthetic process"/>
    <property type="evidence" value="ECO:0007669"/>
    <property type="project" value="UniProtKB-UniPathway"/>
</dbReference>
<sequence length="246" mass="26845">MAWIKVVGIGPGDYGNMTIKAIEAIKECDVVIGYKTYIELIKPMVTDKEIISSGMRQEVDRCRVAIEEVMEGKNVCVVSSGDAGIYGMAGLILEVIKEKGINPGELGFEVIPGVSAFNAAASLLGAPLMNDFACISLSDHLTSWSIIEKRIEYASIGDFVIVIFNPRSKEREEHLGKAQQIMLKYKSPSTPVGIVKNAGREGQSVVITDLQNMLLHPIDMLTTIIVGKSDTYIYDSKIVTPRGYSL</sequence>
<dbReference type="Pfam" id="PF00590">
    <property type="entry name" value="TP_methylase"/>
    <property type="match status" value="1"/>
</dbReference>
<dbReference type="InterPro" id="IPR035996">
    <property type="entry name" value="4pyrrol_Methylase_sf"/>
</dbReference>
<evidence type="ECO:0000256" key="4">
    <source>
        <dbReference type="ARBA" id="ARBA00022679"/>
    </source>
</evidence>
<dbReference type="GO" id="GO:0032259">
    <property type="term" value="P:methylation"/>
    <property type="evidence" value="ECO:0007669"/>
    <property type="project" value="UniProtKB-KW"/>
</dbReference>
<dbReference type="STRING" id="1121256.SAMN02746089_01242"/>
<dbReference type="OrthoDB" id="9772960at2"/>
<evidence type="ECO:0000313" key="8">
    <source>
        <dbReference type="Proteomes" id="UP000184088"/>
    </source>
</evidence>
<dbReference type="EMBL" id="FQVH01000011">
    <property type="protein sequence ID" value="SHF07018.1"/>
    <property type="molecule type" value="Genomic_DNA"/>
</dbReference>
<dbReference type="AlphaFoldDB" id="A0A1M4YMX8"/>
<dbReference type="CDD" id="cd11646">
    <property type="entry name" value="Precorrin_3B_C17_MT"/>
    <property type="match status" value="1"/>
</dbReference>
<gene>
    <name evidence="7" type="ORF">SAMN02746089_01242</name>
</gene>
<dbReference type="Gene3D" id="3.40.1010.10">
    <property type="entry name" value="Cobalt-precorrin-4 Transmethylase, Domain 1"/>
    <property type="match status" value="1"/>
</dbReference>
<protein>
    <submittedName>
        <fullName evidence="7">Cobalt-precorrin 3 C17-methyltransferase</fullName>
    </submittedName>
</protein>
<reference evidence="7 8" key="1">
    <citation type="submission" date="2016-11" db="EMBL/GenBank/DDBJ databases">
        <authorList>
            <person name="Jaros S."/>
            <person name="Januszkiewicz K."/>
            <person name="Wedrychowicz H."/>
        </authorList>
    </citation>
    <scope>NUCLEOTIDE SEQUENCE [LARGE SCALE GENOMIC DNA]</scope>
    <source>
        <strain evidence="7 8">DSM 17918</strain>
    </source>
</reference>
<dbReference type="UniPathway" id="UPA00148"/>
<keyword evidence="5" id="KW-0949">S-adenosyl-L-methionine</keyword>
<dbReference type="PANTHER" id="PTHR47036:SF1">
    <property type="entry name" value="COBALT-FACTOR III C(17)-METHYLTRANSFERASE-RELATED"/>
    <property type="match status" value="1"/>
</dbReference>
<feature type="domain" description="Tetrapyrrole methylase" evidence="6">
    <location>
        <begin position="6"/>
        <end position="212"/>
    </location>
</feature>
<evidence type="ECO:0000256" key="3">
    <source>
        <dbReference type="ARBA" id="ARBA00022603"/>
    </source>
</evidence>
<dbReference type="GO" id="GO:0008168">
    <property type="term" value="F:methyltransferase activity"/>
    <property type="evidence" value="ECO:0007669"/>
    <property type="project" value="UniProtKB-KW"/>
</dbReference>
<dbReference type="SUPFAM" id="SSF53790">
    <property type="entry name" value="Tetrapyrrole methylase"/>
    <property type="match status" value="1"/>
</dbReference>
<dbReference type="InterPro" id="IPR000878">
    <property type="entry name" value="4pyrrol_Mease"/>
</dbReference>
<keyword evidence="4 7" id="KW-0808">Transferase</keyword>
<accession>A0A1M4YMX8</accession>
<comment type="pathway">
    <text evidence="1">Cofactor biosynthesis; adenosylcobalamin biosynthesis.</text>
</comment>
<evidence type="ECO:0000256" key="2">
    <source>
        <dbReference type="ARBA" id="ARBA00022573"/>
    </source>
</evidence>
<dbReference type="NCBIfam" id="TIGR01466">
    <property type="entry name" value="cobJ_cbiH"/>
    <property type="match status" value="1"/>
</dbReference>
<evidence type="ECO:0000256" key="1">
    <source>
        <dbReference type="ARBA" id="ARBA00004953"/>
    </source>
</evidence>
<evidence type="ECO:0000313" key="7">
    <source>
        <dbReference type="EMBL" id="SHF07018.1"/>
    </source>
</evidence>
<proteinExistence type="predicted"/>
<keyword evidence="3 7" id="KW-0489">Methyltransferase</keyword>
<dbReference type="InterPro" id="IPR051810">
    <property type="entry name" value="Precorrin_MeTrfase"/>
</dbReference>
<dbReference type="InterPro" id="IPR006363">
    <property type="entry name" value="Cbl_synth_CobJ/CibH_dom"/>
</dbReference>
<name>A0A1M4YMX8_9THEO</name>
<dbReference type="PANTHER" id="PTHR47036">
    <property type="entry name" value="COBALT-FACTOR III C(17)-METHYLTRANSFERASE-RELATED"/>
    <property type="match status" value="1"/>
</dbReference>
<evidence type="ECO:0000256" key="5">
    <source>
        <dbReference type="ARBA" id="ARBA00022691"/>
    </source>
</evidence>
<dbReference type="Proteomes" id="UP000184088">
    <property type="component" value="Unassembled WGS sequence"/>
</dbReference>
<organism evidence="7 8">
    <name type="scientific">Caldanaerobius fijiensis DSM 17918</name>
    <dbReference type="NCBI Taxonomy" id="1121256"/>
    <lineage>
        <taxon>Bacteria</taxon>
        <taxon>Bacillati</taxon>
        <taxon>Bacillota</taxon>
        <taxon>Clostridia</taxon>
        <taxon>Thermoanaerobacterales</taxon>
        <taxon>Thermoanaerobacteraceae</taxon>
        <taxon>Caldanaerobius</taxon>
    </lineage>
</organism>
<evidence type="ECO:0000259" key="6">
    <source>
        <dbReference type="Pfam" id="PF00590"/>
    </source>
</evidence>
<keyword evidence="8" id="KW-1185">Reference proteome</keyword>